<evidence type="ECO:0000313" key="3">
    <source>
        <dbReference type="EMBL" id="POR36867.1"/>
    </source>
</evidence>
<dbReference type="AlphaFoldDB" id="A0A2S4L394"/>
<dbReference type="InterPro" id="IPR008984">
    <property type="entry name" value="SMAD_FHA_dom_sf"/>
</dbReference>
<comment type="caution">
    <text evidence="3">The sequence shown here is derived from an EMBL/GenBank/DDBJ whole genome shotgun (WGS) entry which is preliminary data.</text>
</comment>
<dbReference type="EMBL" id="PKSG01000295">
    <property type="protein sequence ID" value="POR36867.1"/>
    <property type="molecule type" value="Genomic_DNA"/>
</dbReference>
<name>A0A2S4L394_9HYPO</name>
<feature type="region of interest" description="Disordered" evidence="1">
    <location>
        <begin position="1"/>
        <end position="23"/>
    </location>
</feature>
<feature type="domain" description="FHA" evidence="2">
    <location>
        <begin position="166"/>
        <end position="216"/>
    </location>
</feature>
<evidence type="ECO:0000313" key="4">
    <source>
        <dbReference type="Proteomes" id="UP000237481"/>
    </source>
</evidence>
<dbReference type="Gene3D" id="2.60.200.20">
    <property type="match status" value="1"/>
</dbReference>
<keyword evidence="3" id="KW-0418">Kinase</keyword>
<proteinExistence type="predicted"/>
<evidence type="ECO:0000256" key="1">
    <source>
        <dbReference type="SAM" id="MobiDB-lite"/>
    </source>
</evidence>
<sequence length="285" mass="31740">MHPSNLIERIPMSPQKSKQRFDPSYFRPRGPAGCRDAVPTIKRPYIRSVEVEQAEQTFTQNTSAATSGDDTNIRAIMSYRHDDDSNLIAFLTGPLVVSTHCLAEQTIALPANRARRVVPGTAPGTPGRALVNPYGTPPRESEHLLSEDRPRLELRFDTPPKSGQAFILGTAADCDIVLPREESPGQPARGLSRHHCAISFDSRGYLVLRDLSSNQTTAVIIEGTEREKRRDGTWIIGGHETTIGLTVMVQLHPRMRFVIWSPNWPSGAYAENIRLFKQSRSRVHA</sequence>
<dbReference type="InterPro" id="IPR000253">
    <property type="entry name" value="FHA_dom"/>
</dbReference>
<evidence type="ECO:0000259" key="2">
    <source>
        <dbReference type="PROSITE" id="PS50006"/>
    </source>
</evidence>
<protein>
    <submittedName>
        <fullName evidence="3">Serine/threonine-protein kinase RAD53</fullName>
    </submittedName>
</protein>
<feature type="region of interest" description="Disordered" evidence="1">
    <location>
        <begin position="118"/>
        <end position="144"/>
    </location>
</feature>
<dbReference type="GO" id="GO:0016301">
    <property type="term" value="F:kinase activity"/>
    <property type="evidence" value="ECO:0007669"/>
    <property type="project" value="UniProtKB-KW"/>
</dbReference>
<gene>
    <name evidence="3" type="ORF">TPAR_02933</name>
</gene>
<keyword evidence="4" id="KW-1185">Reference proteome</keyword>
<dbReference type="STRING" id="94208.A0A2S4L394"/>
<dbReference type="Pfam" id="PF00498">
    <property type="entry name" value="FHA"/>
    <property type="match status" value="1"/>
</dbReference>
<keyword evidence="3" id="KW-0808">Transferase</keyword>
<dbReference type="CDD" id="cd00060">
    <property type="entry name" value="FHA"/>
    <property type="match status" value="1"/>
</dbReference>
<dbReference type="SUPFAM" id="SSF49879">
    <property type="entry name" value="SMAD/FHA domain"/>
    <property type="match status" value="1"/>
</dbReference>
<reference evidence="3 4" key="1">
    <citation type="submission" date="2018-01" db="EMBL/GenBank/DDBJ databases">
        <title>Harnessing the power of phylogenomics to disentangle the directionality and signatures of interkingdom host jumping in the parasitic fungal genus Tolypocladium.</title>
        <authorList>
            <person name="Quandt C.A."/>
            <person name="Patterson W."/>
            <person name="Spatafora J.W."/>
        </authorList>
    </citation>
    <scope>NUCLEOTIDE SEQUENCE [LARGE SCALE GENOMIC DNA]</scope>
    <source>
        <strain evidence="3 4">NRBC 100945</strain>
    </source>
</reference>
<dbReference type="PROSITE" id="PS50006">
    <property type="entry name" value="FHA_DOMAIN"/>
    <property type="match status" value="1"/>
</dbReference>
<dbReference type="Proteomes" id="UP000237481">
    <property type="component" value="Unassembled WGS sequence"/>
</dbReference>
<organism evidence="3 4">
    <name type="scientific">Tolypocladium paradoxum</name>
    <dbReference type="NCBI Taxonomy" id="94208"/>
    <lineage>
        <taxon>Eukaryota</taxon>
        <taxon>Fungi</taxon>
        <taxon>Dikarya</taxon>
        <taxon>Ascomycota</taxon>
        <taxon>Pezizomycotina</taxon>
        <taxon>Sordariomycetes</taxon>
        <taxon>Hypocreomycetidae</taxon>
        <taxon>Hypocreales</taxon>
        <taxon>Ophiocordycipitaceae</taxon>
        <taxon>Tolypocladium</taxon>
    </lineage>
</organism>
<accession>A0A2S4L394</accession>